<gene>
    <name evidence="3" type="ORF">CPT_Sansa45</name>
</gene>
<comment type="subcellular location">
    <subcellularLocation>
        <location evidence="1">Virion</location>
    </subcellularLocation>
</comment>
<dbReference type="InterPro" id="IPR011050">
    <property type="entry name" value="Pectin_lyase_fold/virulence"/>
</dbReference>
<reference evidence="3 4" key="1">
    <citation type="journal article" date="2015" name="Genome Announc.">
        <title>Complete Genome Sequence of Caulobacter crescentus Siphophage Sansa.</title>
        <authorList>
            <person name="Vara L."/>
            <person name="Kane A.A."/>
            <person name="Cahill J.L."/>
            <person name="Rasche E.S."/>
            <person name="Kuty Everett G.F."/>
        </authorList>
    </citation>
    <scope>NUCLEOTIDE SEQUENCE [LARGE SCALE GENOMIC DNA]</scope>
</reference>
<dbReference type="GO" id="GO:0051701">
    <property type="term" value="P:biological process involved in interaction with host"/>
    <property type="evidence" value="ECO:0007669"/>
    <property type="project" value="UniProtKB-ARBA"/>
</dbReference>
<protein>
    <submittedName>
        <fullName evidence="3">Tail spike protein</fullName>
    </submittedName>
</protein>
<accession>A0A0K1LLX2</accession>
<dbReference type="EMBL" id="KT001913">
    <property type="protein sequence ID" value="AKU43449.1"/>
    <property type="molecule type" value="Genomic_DNA"/>
</dbReference>
<evidence type="ECO:0000256" key="2">
    <source>
        <dbReference type="ARBA" id="ARBA00022844"/>
    </source>
</evidence>
<evidence type="ECO:0000313" key="3">
    <source>
        <dbReference type="EMBL" id="AKU43449.1"/>
    </source>
</evidence>
<dbReference type="GO" id="GO:0044423">
    <property type="term" value="C:virion component"/>
    <property type="evidence" value="ECO:0007669"/>
    <property type="project" value="UniProtKB-KW"/>
</dbReference>
<name>A0A0K1LLX2_9CAUD</name>
<proteinExistence type="predicted"/>
<evidence type="ECO:0000256" key="1">
    <source>
        <dbReference type="ARBA" id="ARBA00004328"/>
    </source>
</evidence>
<sequence length="721" mass="76241">MSLESEVAALTTATTALLGAVNVAKETLDGSVDEAAASAMAAASSETIAGNQRALAETARAGAELAQDAAEGLVATALAGAQDLGHRNAWAATNIPSIYNAVRTTGFYAHGDGGGALYKKVVAEPSHPLKFQSADGAWWEHAEFIVNVRAAGAKIDDLTDDTQAWKDALSVGRPVYHPGGVSRVSAQLVYGPFSIFGPPSNGRDTSSDRAIIKMMKGGVTPFASNYQINVLDVGISFGDTGTTPIDNLVYGKAYKVTGSIAVSGADIVLTVPAGGLIANTSVGSTVVVPADVSTKDFDYYANNYTDINSICIIKEIVSDTQAKLFAPAGMAVSSQSIYIRGNGYASVWTGSYQPSRVTIRRPFFSKVPGFGIVLTGAQQVDIDQVWGGGHLFAVGAFPESTQDRLNVGGTYHHVRINSVMNFEYSGGVILSSGLTDSYIKQCQADLNGPEASGAKNTYFASPKAQYVTYAAKDLEFKGNTAEDMNSPFGFFFYSCGYLDVDDLHGHDVVNTLVMYQACYNTKEGFIRATGTSAGLRTFTGANNTSSFELLSLAGGRDLAGQYLYRNGTHGNFSRFLNTRDFEIIKKTLPAATLKAHTGSQYDWNLNLADYGGYADTTVNIIENILFDHTSPWSSSGGTPVLRIGNSTDTTAVSGDLNLTQAAGYYMNGKNTAIRPIAMVAGAGGTGSLLIRIFSGGGIAMNNAGFVPQDLNVYYFVRRARV</sequence>
<keyword evidence="2" id="KW-0946">Virion</keyword>
<dbReference type="InterPro" id="IPR012334">
    <property type="entry name" value="Pectin_lyas_fold"/>
</dbReference>
<keyword evidence="4" id="KW-1185">Reference proteome</keyword>
<dbReference type="Gene3D" id="2.160.20.10">
    <property type="entry name" value="Single-stranded right-handed beta-helix, Pectin lyase-like"/>
    <property type="match status" value="1"/>
</dbReference>
<dbReference type="GO" id="GO:0019058">
    <property type="term" value="P:viral life cycle"/>
    <property type="evidence" value="ECO:0007669"/>
    <property type="project" value="UniProtKB-ARBA"/>
</dbReference>
<dbReference type="SUPFAM" id="SSF51126">
    <property type="entry name" value="Pectin lyase-like"/>
    <property type="match status" value="1"/>
</dbReference>
<dbReference type="Proteomes" id="UP000225322">
    <property type="component" value="Segment"/>
</dbReference>
<organism evidence="3 4">
    <name type="scientific">Caulobacter phage Sansa</name>
    <dbReference type="NCBI Taxonomy" id="1675600"/>
    <lineage>
        <taxon>Viruses</taxon>
        <taxon>Duplodnaviria</taxon>
        <taxon>Heunggongvirae</taxon>
        <taxon>Uroviricota</taxon>
        <taxon>Caudoviricetes</taxon>
        <taxon>Sansavirus</taxon>
        <taxon>Sansavirus sansa</taxon>
        <taxon>Caulobacter virus Sansa</taxon>
    </lineage>
</organism>
<evidence type="ECO:0000313" key="4">
    <source>
        <dbReference type="Proteomes" id="UP000225322"/>
    </source>
</evidence>